<dbReference type="CDD" id="cd03221">
    <property type="entry name" value="ABCF_EF-3"/>
    <property type="match status" value="2"/>
</dbReference>
<keyword evidence="3" id="KW-0547">Nucleotide-binding</keyword>
<dbReference type="GO" id="GO:0003676">
    <property type="term" value="F:nucleic acid binding"/>
    <property type="evidence" value="ECO:0007669"/>
    <property type="project" value="UniProtKB-ARBA"/>
</dbReference>
<dbReference type="InterPro" id="IPR027417">
    <property type="entry name" value="P-loop_NTPase"/>
</dbReference>
<dbReference type="OMA" id="MQFGAEP"/>
<feature type="region of interest" description="Disordered" evidence="7">
    <location>
        <begin position="1"/>
        <end position="22"/>
    </location>
</feature>
<dbReference type="FunFam" id="3.40.50.300:FF:000011">
    <property type="entry name" value="Putative ABC transporter ATP-binding component"/>
    <property type="match status" value="1"/>
</dbReference>
<evidence type="ECO:0000259" key="8">
    <source>
        <dbReference type="PROSITE" id="PS50893"/>
    </source>
</evidence>
<evidence type="ECO:0000313" key="9">
    <source>
        <dbReference type="EMBL" id="KAA8497333.1"/>
    </source>
</evidence>
<dbReference type="SMART" id="SM00382">
    <property type="entry name" value="AAA"/>
    <property type="match status" value="2"/>
</dbReference>
<accession>A0A5J4Z322</accession>
<feature type="compositionally biased region" description="Basic residues" evidence="7">
    <location>
        <begin position="177"/>
        <end position="188"/>
    </location>
</feature>
<dbReference type="OrthoDB" id="2110130at2759"/>
<keyword evidence="2" id="KW-0677">Repeat</keyword>
<reference evidence="10" key="1">
    <citation type="journal article" date="2019" name="Nat. Commun.">
        <title>Expansion of phycobilisome linker gene families in mesophilic red algae.</title>
        <authorList>
            <person name="Lee J."/>
            <person name="Kim D."/>
            <person name="Bhattacharya D."/>
            <person name="Yoon H.S."/>
        </authorList>
    </citation>
    <scope>NUCLEOTIDE SEQUENCE [LARGE SCALE GENOMIC DNA]</scope>
    <source>
        <strain evidence="10">CCMP 1328</strain>
    </source>
</reference>
<dbReference type="InterPro" id="IPR003439">
    <property type="entry name" value="ABC_transporter-like_ATP-bd"/>
</dbReference>
<dbReference type="SUPFAM" id="SSF52540">
    <property type="entry name" value="P-loop containing nucleoside triphosphate hydrolases"/>
    <property type="match status" value="2"/>
</dbReference>
<dbReference type="Proteomes" id="UP000324585">
    <property type="component" value="Unassembled WGS sequence"/>
</dbReference>
<dbReference type="PANTHER" id="PTHR42855:SF1">
    <property type="entry name" value="ABC TRANSPORTER DOMAIN-CONTAINING PROTEIN"/>
    <property type="match status" value="1"/>
</dbReference>
<evidence type="ECO:0000256" key="7">
    <source>
        <dbReference type="SAM" id="MobiDB-lite"/>
    </source>
</evidence>
<keyword evidence="4" id="KW-0067">ATP-binding</keyword>
<evidence type="ECO:0000256" key="4">
    <source>
        <dbReference type="ARBA" id="ARBA00022840"/>
    </source>
</evidence>
<dbReference type="EMBL" id="VRMN01000002">
    <property type="protein sequence ID" value="KAA8497333.1"/>
    <property type="molecule type" value="Genomic_DNA"/>
</dbReference>
<dbReference type="InterPro" id="IPR017871">
    <property type="entry name" value="ABC_transporter-like_CS"/>
</dbReference>
<organism evidence="9 10">
    <name type="scientific">Porphyridium purpureum</name>
    <name type="common">Red alga</name>
    <name type="synonym">Porphyridium cruentum</name>
    <dbReference type="NCBI Taxonomy" id="35688"/>
    <lineage>
        <taxon>Eukaryota</taxon>
        <taxon>Rhodophyta</taxon>
        <taxon>Bangiophyceae</taxon>
        <taxon>Porphyridiales</taxon>
        <taxon>Porphyridiaceae</taxon>
        <taxon>Porphyridium</taxon>
    </lineage>
</organism>
<feature type="compositionally biased region" description="Basic and acidic residues" evidence="7">
    <location>
        <begin position="156"/>
        <end position="165"/>
    </location>
</feature>
<evidence type="ECO:0000256" key="3">
    <source>
        <dbReference type="ARBA" id="ARBA00022741"/>
    </source>
</evidence>
<dbReference type="GO" id="GO:0005524">
    <property type="term" value="F:ATP binding"/>
    <property type="evidence" value="ECO:0007669"/>
    <property type="project" value="UniProtKB-KW"/>
</dbReference>
<dbReference type="InterPro" id="IPR051309">
    <property type="entry name" value="ABCF_ATPase"/>
</dbReference>
<comment type="similarity">
    <text evidence="5">Belongs to the ABC transporter superfamily. ABCF family. EF3 (TC 3.A.1.121) subfamily.</text>
</comment>
<feature type="domain" description="ABC transporter" evidence="8">
    <location>
        <begin position="653"/>
        <end position="877"/>
    </location>
</feature>
<dbReference type="AlphaFoldDB" id="A0A5J4Z322"/>
<protein>
    <recommendedName>
        <fullName evidence="1">Probable ATP-dependent transporter ycf16</fullName>
    </recommendedName>
</protein>
<keyword evidence="10" id="KW-1185">Reference proteome</keyword>
<dbReference type="Pfam" id="PF00005">
    <property type="entry name" value="ABC_tran"/>
    <property type="match status" value="2"/>
</dbReference>
<dbReference type="FunFam" id="3.40.50.300:FF:000309">
    <property type="entry name" value="ABC transporter ATP-binding protein"/>
    <property type="match status" value="1"/>
</dbReference>
<evidence type="ECO:0000256" key="6">
    <source>
        <dbReference type="SAM" id="Coils"/>
    </source>
</evidence>
<dbReference type="Gene3D" id="3.40.50.300">
    <property type="entry name" value="P-loop containing nucleotide triphosphate hydrolases"/>
    <property type="match status" value="2"/>
</dbReference>
<sequence>MAGFVGWSAAPAPTPVSGRGAGRSCEVRRVPGAAVVRGTRARRMGVCVAAKKKKGMIQEDESNAFDVMAGIAAAASGQDLLAAALGHVDQEHTEGSAEPTASAGADDAKAAKKAAKKKKSKKAGILDDDANAVDVFAGIQSAEEGKDLLRDALGGHGEEKDEGHSSADAVQTQAKQQKNKAKKLKNKKGGSVIEDNSNAVDMISNVDDILGGGETTHVQTKRSVRGQQTEAENAQKAGTFSVSAVDSESETERDDDSDGNFVDDDEPVADLDEDAEQEFSSFVEEVEDFTFAGRRKKAKATVTAANQKASFGSGGEKFTQIQFVDVGMSFNGNDVLKSVTWDVKTGERVGLVGKNGCGKSTQLKMIAGELEPSSGAVVRSSDRTRMAVLRQEFVEELDNCRTLGEELLVGCSEEQAAVRAYEEAEQAVEMAGDDLEKMETLLNALEDARVRCDELDAWNLQPRIDRLLPGLGFNPDDLHKLVGAFSGGWKVRIGLGKVLLKNPDILLLDEPTNHLDLESVEWIENYLMQSELPMVIVSHDREFMDRLCNKIVEIEAGEAFSYKGNYSRFLALKKELRSAWERAYERQQEFIKEQTRFIKTNRRNPARSAQVRAREKVLERMERNEELVRQPPKQTKPLVFRFPPAPRSAREPVVLHDVTHGYNGRTLFRDANLALERGDKVAIVGPNGAGKSTLLRLIMGIEEPERGEVDCTKLVNAVVAYFEQNQADALDLDKTVIETVQAAAPADTRYEELRALLGKFLFKGDEVNNKVASLSGGEKARLALCKLMLQPANVLILDEPTNHLDIPAKEMLEEAVQHFDGTLVVVSHDRYFVSQVARQIVAVEDEELVLYDGDYKHYIEQNEKVRAMLEARVIRGVTDITKAPEVDIQAVAPPDEKKRKKNFGGSAVKSGKTKIMNAKRWSNL</sequence>
<feature type="coiled-coil region" evidence="6">
    <location>
        <begin position="421"/>
        <end position="448"/>
    </location>
</feature>
<dbReference type="GO" id="GO:0016887">
    <property type="term" value="F:ATP hydrolysis activity"/>
    <property type="evidence" value="ECO:0007669"/>
    <property type="project" value="InterPro"/>
</dbReference>
<dbReference type="PANTHER" id="PTHR42855">
    <property type="entry name" value="ABC TRANSPORTER ATP-BINDING SUBUNIT"/>
    <property type="match status" value="1"/>
</dbReference>
<dbReference type="InterPro" id="IPR003593">
    <property type="entry name" value="AAA+_ATPase"/>
</dbReference>
<evidence type="ECO:0000313" key="10">
    <source>
        <dbReference type="Proteomes" id="UP000324585"/>
    </source>
</evidence>
<feature type="compositionally biased region" description="Polar residues" evidence="7">
    <location>
        <begin position="225"/>
        <end position="244"/>
    </location>
</feature>
<feature type="region of interest" description="Disordered" evidence="7">
    <location>
        <begin position="211"/>
        <end position="267"/>
    </location>
</feature>
<feature type="region of interest" description="Disordered" evidence="7">
    <location>
        <begin position="90"/>
        <end position="109"/>
    </location>
</feature>
<proteinExistence type="inferred from homology"/>
<evidence type="ECO:0000256" key="1">
    <source>
        <dbReference type="ARBA" id="ARBA00014334"/>
    </source>
</evidence>
<dbReference type="NCBIfam" id="NF000355">
    <property type="entry name" value="ribo_prot_ABC_F"/>
    <property type="match status" value="1"/>
</dbReference>
<dbReference type="Pfam" id="PF12848">
    <property type="entry name" value="ABC_tran_Xtn"/>
    <property type="match status" value="1"/>
</dbReference>
<keyword evidence="6" id="KW-0175">Coiled coil</keyword>
<dbReference type="InterPro" id="IPR032781">
    <property type="entry name" value="ABC_tran_Xtn"/>
</dbReference>
<dbReference type="PROSITE" id="PS50893">
    <property type="entry name" value="ABC_TRANSPORTER_2"/>
    <property type="match status" value="2"/>
</dbReference>
<feature type="region of interest" description="Disordered" evidence="7">
    <location>
        <begin position="153"/>
        <end position="193"/>
    </location>
</feature>
<feature type="compositionally biased region" description="Acidic residues" evidence="7">
    <location>
        <begin position="247"/>
        <end position="267"/>
    </location>
</feature>
<gene>
    <name evidence="9" type="ORF">FVE85_1062</name>
</gene>
<feature type="domain" description="ABC transporter" evidence="8">
    <location>
        <begin position="321"/>
        <end position="581"/>
    </location>
</feature>
<dbReference type="PROSITE" id="PS00211">
    <property type="entry name" value="ABC_TRANSPORTER_1"/>
    <property type="match status" value="2"/>
</dbReference>
<name>A0A5J4Z322_PORPP</name>
<evidence type="ECO:0000256" key="5">
    <source>
        <dbReference type="ARBA" id="ARBA00061344"/>
    </source>
</evidence>
<comment type="caution">
    <text evidence="9">The sequence shown here is derived from an EMBL/GenBank/DDBJ whole genome shotgun (WGS) entry which is preliminary data.</text>
</comment>
<evidence type="ECO:0000256" key="2">
    <source>
        <dbReference type="ARBA" id="ARBA00022737"/>
    </source>
</evidence>